<dbReference type="PANTHER" id="PTHR46268">
    <property type="entry name" value="STRESS RESPONSE PROTEIN NHAX"/>
    <property type="match status" value="1"/>
</dbReference>
<dbReference type="SUPFAM" id="SSF52402">
    <property type="entry name" value="Adenine nucleotide alpha hydrolases-like"/>
    <property type="match status" value="1"/>
</dbReference>
<accession>A0ABZ2JZ23</accession>
<evidence type="ECO:0000259" key="2">
    <source>
        <dbReference type="Pfam" id="PF00582"/>
    </source>
</evidence>
<dbReference type="InterPro" id="IPR006016">
    <property type="entry name" value="UspA"/>
</dbReference>
<organism evidence="3 4">
    <name type="scientific">Pendulispora brunnea</name>
    <dbReference type="NCBI Taxonomy" id="2905690"/>
    <lineage>
        <taxon>Bacteria</taxon>
        <taxon>Pseudomonadati</taxon>
        <taxon>Myxococcota</taxon>
        <taxon>Myxococcia</taxon>
        <taxon>Myxococcales</taxon>
        <taxon>Sorangiineae</taxon>
        <taxon>Pendulisporaceae</taxon>
        <taxon>Pendulispora</taxon>
    </lineage>
</organism>
<dbReference type="InterPro" id="IPR006015">
    <property type="entry name" value="Universal_stress_UspA"/>
</dbReference>
<dbReference type="Pfam" id="PF00582">
    <property type="entry name" value="Usp"/>
    <property type="match status" value="1"/>
</dbReference>
<proteinExistence type="inferred from homology"/>
<dbReference type="Gene3D" id="3.40.50.620">
    <property type="entry name" value="HUPs"/>
    <property type="match status" value="1"/>
</dbReference>
<dbReference type="PRINTS" id="PR01438">
    <property type="entry name" value="UNVRSLSTRESS"/>
</dbReference>
<dbReference type="EMBL" id="CP089982">
    <property type="protein sequence ID" value="WXA91738.1"/>
    <property type="molecule type" value="Genomic_DNA"/>
</dbReference>
<keyword evidence="4" id="KW-1185">Reference proteome</keyword>
<dbReference type="InterPro" id="IPR014729">
    <property type="entry name" value="Rossmann-like_a/b/a_fold"/>
</dbReference>
<name>A0ABZ2JZ23_9BACT</name>
<evidence type="ECO:0000256" key="1">
    <source>
        <dbReference type="ARBA" id="ARBA00008791"/>
    </source>
</evidence>
<reference evidence="3 4" key="1">
    <citation type="submission" date="2021-12" db="EMBL/GenBank/DDBJ databases">
        <title>Discovery of the Pendulisporaceae a myxobacterial family with distinct sporulation behavior and unique specialized metabolism.</title>
        <authorList>
            <person name="Garcia R."/>
            <person name="Popoff A."/>
            <person name="Bader C.D."/>
            <person name="Loehr J."/>
            <person name="Walesch S."/>
            <person name="Walt C."/>
            <person name="Boldt J."/>
            <person name="Bunk B."/>
            <person name="Haeckl F.J.F.P.J."/>
            <person name="Gunesch A.P."/>
            <person name="Birkelbach J."/>
            <person name="Nuebel U."/>
            <person name="Pietschmann T."/>
            <person name="Bach T."/>
            <person name="Mueller R."/>
        </authorList>
    </citation>
    <scope>NUCLEOTIDE SEQUENCE [LARGE SCALE GENOMIC DNA]</scope>
    <source>
        <strain evidence="3 4">MSr12523</strain>
    </source>
</reference>
<feature type="domain" description="UspA" evidence="2">
    <location>
        <begin position="4"/>
        <end position="139"/>
    </location>
</feature>
<dbReference type="CDD" id="cd00293">
    <property type="entry name" value="USP-like"/>
    <property type="match status" value="1"/>
</dbReference>
<dbReference type="PIRSF" id="PIRSF006276">
    <property type="entry name" value="UspA"/>
    <property type="match status" value="1"/>
</dbReference>
<evidence type="ECO:0000313" key="3">
    <source>
        <dbReference type="EMBL" id="WXA91738.1"/>
    </source>
</evidence>
<dbReference type="PANTHER" id="PTHR46268:SF6">
    <property type="entry name" value="UNIVERSAL STRESS PROTEIN UP12"/>
    <property type="match status" value="1"/>
</dbReference>
<protein>
    <submittedName>
        <fullName evidence="3">Universal stress protein</fullName>
    </submittedName>
</protein>
<gene>
    <name evidence="3" type="ORF">LZC95_35465</name>
</gene>
<evidence type="ECO:0000313" key="4">
    <source>
        <dbReference type="Proteomes" id="UP001379533"/>
    </source>
</evidence>
<dbReference type="Proteomes" id="UP001379533">
    <property type="component" value="Chromosome"/>
</dbReference>
<comment type="similarity">
    <text evidence="1">Belongs to the universal stress protein A family.</text>
</comment>
<sequence length="167" mass="18600">MVAFKQVLLAIDFEETSPDVIEMGVEVARRFDAQLIVLHAFCVYPPPYMEGFYLKLEKVLHDARATLDRTVTKIRERYPKVEGVLVQGEPWEEIPRLAKKYGADLIVMGTHGRRGLPRLFLGSVAERVVRLSNVPVLTVASPREGHPHSVDGPSQVVRAAEDAGAEV</sequence>
<dbReference type="RefSeq" id="WP_394842361.1">
    <property type="nucleotide sequence ID" value="NZ_CP089982.1"/>
</dbReference>